<dbReference type="InterPro" id="IPR000847">
    <property type="entry name" value="LysR_HTH_N"/>
</dbReference>
<evidence type="ECO:0000259" key="5">
    <source>
        <dbReference type="PROSITE" id="PS50931"/>
    </source>
</evidence>
<keyword evidence="2" id="KW-0805">Transcription regulation</keyword>
<organism evidence="6 7">
    <name type="scientific">Pendulispora brunnea</name>
    <dbReference type="NCBI Taxonomy" id="2905690"/>
    <lineage>
        <taxon>Bacteria</taxon>
        <taxon>Pseudomonadati</taxon>
        <taxon>Myxococcota</taxon>
        <taxon>Myxococcia</taxon>
        <taxon>Myxococcales</taxon>
        <taxon>Sorangiineae</taxon>
        <taxon>Pendulisporaceae</taxon>
        <taxon>Pendulispora</taxon>
    </lineage>
</organism>
<dbReference type="InterPro" id="IPR005119">
    <property type="entry name" value="LysR_subst-bd"/>
</dbReference>
<dbReference type="CDD" id="cd08422">
    <property type="entry name" value="PBP2_CrgA_like"/>
    <property type="match status" value="1"/>
</dbReference>
<accession>A0ABZ2KRW3</accession>
<keyword evidence="3" id="KW-0238">DNA-binding</keyword>
<sequence length="309" mass="33853">MGTIDLNLVRAFVAVHETGSFSGAAARLDAPRSTVSRAISSLEASLGVRLFQRTTRQVSTTTAGVSLYERLAPSLSALENSLAELPEREEEPSGTLRVTSTVDLGTTVLAEAVARFTSRYRGARVEVYLSNSVVNLVRDRVDLALRVSPRKMRDSSLVVRRVGTITLQLYASPAYLARRGTPRAPSDLLSHDWVSYRGARHLQVTDAGEWSLSDLPPKTRITSEPRVVCDDMSFAREALKAGAGFGAIPTFLGDVEVANGTLVRLMPRWVTHTSRVYLVHPGHKHVPPKLTAFRDIVVEILRQRPLSVS</sequence>
<evidence type="ECO:0000256" key="3">
    <source>
        <dbReference type="ARBA" id="ARBA00023125"/>
    </source>
</evidence>
<dbReference type="PANTHER" id="PTHR30537">
    <property type="entry name" value="HTH-TYPE TRANSCRIPTIONAL REGULATOR"/>
    <property type="match status" value="1"/>
</dbReference>
<dbReference type="Pfam" id="PF03466">
    <property type="entry name" value="LysR_substrate"/>
    <property type="match status" value="1"/>
</dbReference>
<feature type="domain" description="HTH lysR-type" evidence="5">
    <location>
        <begin position="4"/>
        <end position="61"/>
    </location>
</feature>
<name>A0ABZ2KRW3_9BACT</name>
<dbReference type="InterPro" id="IPR036388">
    <property type="entry name" value="WH-like_DNA-bd_sf"/>
</dbReference>
<dbReference type="InterPro" id="IPR058163">
    <property type="entry name" value="LysR-type_TF_proteobact-type"/>
</dbReference>
<dbReference type="SUPFAM" id="SSF53850">
    <property type="entry name" value="Periplasmic binding protein-like II"/>
    <property type="match status" value="1"/>
</dbReference>
<dbReference type="EMBL" id="CP089982">
    <property type="protein sequence ID" value="WXA99785.1"/>
    <property type="molecule type" value="Genomic_DNA"/>
</dbReference>
<dbReference type="Proteomes" id="UP001379533">
    <property type="component" value="Chromosome"/>
</dbReference>
<keyword evidence="7" id="KW-1185">Reference proteome</keyword>
<dbReference type="RefSeq" id="WP_394850429.1">
    <property type="nucleotide sequence ID" value="NZ_CP089982.1"/>
</dbReference>
<evidence type="ECO:0000256" key="4">
    <source>
        <dbReference type="ARBA" id="ARBA00023163"/>
    </source>
</evidence>
<dbReference type="Gene3D" id="1.10.10.10">
    <property type="entry name" value="Winged helix-like DNA-binding domain superfamily/Winged helix DNA-binding domain"/>
    <property type="match status" value="1"/>
</dbReference>
<evidence type="ECO:0000313" key="6">
    <source>
        <dbReference type="EMBL" id="WXA99785.1"/>
    </source>
</evidence>
<dbReference type="SUPFAM" id="SSF46785">
    <property type="entry name" value="Winged helix' DNA-binding domain"/>
    <property type="match status" value="1"/>
</dbReference>
<dbReference type="Pfam" id="PF00126">
    <property type="entry name" value="HTH_1"/>
    <property type="match status" value="1"/>
</dbReference>
<evidence type="ECO:0000256" key="2">
    <source>
        <dbReference type="ARBA" id="ARBA00023015"/>
    </source>
</evidence>
<dbReference type="PROSITE" id="PS50931">
    <property type="entry name" value="HTH_LYSR"/>
    <property type="match status" value="1"/>
</dbReference>
<evidence type="ECO:0000256" key="1">
    <source>
        <dbReference type="ARBA" id="ARBA00009437"/>
    </source>
</evidence>
<dbReference type="InterPro" id="IPR036390">
    <property type="entry name" value="WH_DNA-bd_sf"/>
</dbReference>
<reference evidence="6 7" key="1">
    <citation type="submission" date="2021-12" db="EMBL/GenBank/DDBJ databases">
        <title>Discovery of the Pendulisporaceae a myxobacterial family with distinct sporulation behavior and unique specialized metabolism.</title>
        <authorList>
            <person name="Garcia R."/>
            <person name="Popoff A."/>
            <person name="Bader C.D."/>
            <person name="Loehr J."/>
            <person name="Walesch S."/>
            <person name="Walt C."/>
            <person name="Boldt J."/>
            <person name="Bunk B."/>
            <person name="Haeckl F.J.F.P.J."/>
            <person name="Gunesch A.P."/>
            <person name="Birkelbach J."/>
            <person name="Nuebel U."/>
            <person name="Pietschmann T."/>
            <person name="Bach T."/>
            <person name="Mueller R."/>
        </authorList>
    </citation>
    <scope>NUCLEOTIDE SEQUENCE [LARGE SCALE GENOMIC DNA]</scope>
    <source>
        <strain evidence="6 7">MSr12523</strain>
    </source>
</reference>
<dbReference type="Gene3D" id="3.40.190.290">
    <property type="match status" value="1"/>
</dbReference>
<keyword evidence="4" id="KW-0804">Transcription</keyword>
<comment type="similarity">
    <text evidence="1">Belongs to the LysR transcriptional regulatory family.</text>
</comment>
<protein>
    <submittedName>
        <fullName evidence="6">LysR family transcriptional regulator</fullName>
    </submittedName>
</protein>
<proteinExistence type="inferred from homology"/>
<gene>
    <name evidence="6" type="ORF">LZC95_23590</name>
</gene>
<dbReference type="PANTHER" id="PTHR30537:SF3">
    <property type="entry name" value="TRANSCRIPTIONAL REGULATORY PROTEIN"/>
    <property type="match status" value="1"/>
</dbReference>
<evidence type="ECO:0000313" key="7">
    <source>
        <dbReference type="Proteomes" id="UP001379533"/>
    </source>
</evidence>